<dbReference type="SMART" id="SM01118">
    <property type="entry name" value="CYTH"/>
    <property type="match status" value="1"/>
</dbReference>
<dbReference type="InterPro" id="IPR012042">
    <property type="entry name" value="NeuTTM/CthTTM-like"/>
</dbReference>
<dbReference type="InterPro" id="IPR033469">
    <property type="entry name" value="CYTH-like_dom_sf"/>
</dbReference>
<dbReference type="Gene3D" id="2.40.320.10">
    <property type="entry name" value="Hypothetical Protein Pfu-838710-001"/>
    <property type="match status" value="1"/>
</dbReference>
<dbReference type="PIRSF" id="PIRSF016487">
    <property type="entry name" value="CYTH_UCP016487"/>
    <property type="match status" value="1"/>
</dbReference>
<accession>A0AAU7V8F1</accession>
<feature type="domain" description="CYTH" evidence="1">
    <location>
        <begin position="7"/>
        <end position="177"/>
    </location>
</feature>
<evidence type="ECO:0000313" key="2">
    <source>
        <dbReference type="EMBL" id="XBW08538.1"/>
    </source>
</evidence>
<protein>
    <submittedName>
        <fullName evidence="2">Adenylate cyclase</fullName>
    </submittedName>
</protein>
<evidence type="ECO:0000259" key="1">
    <source>
        <dbReference type="SMART" id="SM01118"/>
    </source>
</evidence>
<reference evidence="2" key="1">
    <citation type="submission" date="2023-11" db="EMBL/GenBank/DDBJ databases">
        <title>Scrofimicrobium hongkongense sp. nov., isolated from a patient with peritonitis.</title>
        <authorList>
            <person name="Lao H.Y."/>
            <person name="Wong A.Y.P."/>
            <person name="Ng T.L."/>
            <person name="Wong R.Y.L."/>
            <person name="Yau M.C.Y."/>
            <person name="Lam J.Y.W."/>
            <person name="Siu G.K.H."/>
        </authorList>
    </citation>
    <scope>NUCLEOTIDE SEQUENCE</scope>
    <source>
        <strain evidence="2">R131</strain>
    </source>
</reference>
<proteinExistence type="predicted"/>
<dbReference type="PANTHER" id="PTHR40114">
    <property type="entry name" value="SLR0698 PROTEIN"/>
    <property type="match status" value="1"/>
</dbReference>
<sequence length="194" mass="22011">MRSDEVDFEYERRFLVRRLPADLLGDQRPNVIVQTYFLAAGGYGLRIRLQATEARRHLPQDASGKEPIELFAQDFDLCMLTVKGPGNSGIRYEAERELDLNVGIEMSLLGGITLSKRRYGVWLDEDGWVIDQFSGENAPLIIAECERTSPVTNLIVPGFCLAEVTNDARFSNDSLVNHPYSEWAEQYQRELAQP</sequence>
<dbReference type="EMBL" id="CP138335">
    <property type="protein sequence ID" value="XBW08538.1"/>
    <property type="molecule type" value="Genomic_DNA"/>
</dbReference>
<dbReference type="InterPro" id="IPR023577">
    <property type="entry name" value="CYTH_domain"/>
</dbReference>
<organism evidence="2">
    <name type="scientific">Scrofimicrobium appendicitidis</name>
    <dbReference type="NCBI Taxonomy" id="3079930"/>
    <lineage>
        <taxon>Bacteria</taxon>
        <taxon>Bacillati</taxon>
        <taxon>Actinomycetota</taxon>
        <taxon>Actinomycetes</taxon>
        <taxon>Actinomycetales</taxon>
        <taxon>Actinomycetaceae</taxon>
        <taxon>Scrofimicrobium</taxon>
    </lineage>
</organism>
<dbReference type="AlphaFoldDB" id="A0AAU7V8F1"/>
<name>A0AAU7V8F1_9ACTO</name>
<dbReference type="SUPFAM" id="SSF55154">
    <property type="entry name" value="CYTH-like phosphatases"/>
    <property type="match status" value="1"/>
</dbReference>
<dbReference type="RefSeq" id="WP_350258738.1">
    <property type="nucleotide sequence ID" value="NZ_CP138335.1"/>
</dbReference>
<gene>
    <name evidence="2" type="ORF">SAC06_02975</name>
</gene>
<dbReference type="KEGG" id="sapp:SAC06_02975"/>
<dbReference type="PANTHER" id="PTHR40114:SF1">
    <property type="entry name" value="SLR0698 PROTEIN"/>
    <property type="match status" value="1"/>
</dbReference>